<dbReference type="InterPro" id="IPR009943">
    <property type="entry name" value="DUF1475"/>
</dbReference>
<feature type="compositionally biased region" description="Polar residues" evidence="1">
    <location>
        <begin position="194"/>
        <end position="203"/>
    </location>
</feature>
<name>A0AAW2J1N8_9LAMI</name>
<reference evidence="3" key="2">
    <citation type="journal article" date="2024" name="Plant">
        <title>Genomic evolution and insights into agronomic trait innovations of Sesamum species.</title>
        <authorList>
            <person name="Miao H."/>
            <person name="Wang L."/>
            <person name="Qu L."/>
            <person name="Liu H."/>
            <person name="Sun Y."/>
            <person name="Le M."/>
            <person name="Wang Q."/>
            <person name="Wei S."/>
            <person name="Zheng Y."/>
            <person name="Lin W."/>
            <person name="Duan Y."/>
            <person name="Cao H."/>
            <person name="Xiong S."/>
            <person name="Wang X."/>
            <person name="Wei L."/>
            <person name="Li C."/>
            <person name="Ma Q."/>
            <person name="Ju M."/>
            <person name="Zhao R."/>
            <person name="Li G."/>
            <person name="Mu C."/>
            <person name="Tian Q."/>
            <person name="Mei H."/>
            <person name="Zhang T."/>
            <person name="Gao T."/>
            <person name="Zhang H."/>
        </authorList>
    </citation>
    <scope>NUCLEOTIDE SEQUENCE</scope>
    <source>
        <strain evidence="3">G01</strain>
    </source>
</reference>
<dbReference type="Pfam" id="PF07343">
    <property type="entry name" value="DUF1475"/>
    <property type="match status" value="2"/>
</dbReference>
<keyword evidence="2" id="KW-1133">Transmembrane helix</keyword>
<evidence type="ECO:0000313" key="3">
    <source>
        <dbReference type="EMBL" id="KAL0288300.1"/>
    </source>
</evidence>
<dbReference type="PANTHER" id="PTHR36318:SF3">
    <property type="entry name" value="OS06G0581300 PROTEIN"/>
    <property type="match status" value="1"/>
</dbReference>
<dbReference type="AlphaFoldDB" id="A0AAW2J1N8"/>
<sequence length="355" mass="39741">MDICMRDILVNGGEPFNFLPCSITTCGYIVLQFLKLSPQESQQDPIYFVLLRNRKKDGTESKRFLSIVSARILFTALGCLMLGTLIYTIATDGSPFRRDVLTPCKTPVERHLAHRRKPVLGARHQQKGTQHHQVELYRGSIDHHAIKTPGEEGVAVAAAAIFIKQGRISHLGYGRRSTAVRPAEEKRRRGASDGVNSDRNSALTAREQRRRAVRGAAPQRREEQRPSGGARWMSATLIDFYVNVFALSVWVAYKESNWKTAALWIILLICFGRRLQQISFDLIGTISLHVPRLFLITAFLVFLTVQMSSLSITDLLSVRALILFCNFSISRLEMPSSLFFSAATAGKSVTMMATV</sequence>
<keyword evidence="2" id="KW-0812">Transmembrane</keyword>
<protein>
    <submittedName>
        <fullName evidence="3">Uncharacterized protein</fullName>
    </submittedName>
</protein>
<organism evidence="3">
    <name type="scientific">Sesamum angustifolium</name>
    <dbReference type="NCBI Taxonomy" id="2727405"/>
    <lineage>
        <taxon>Eukaryota</taxon>
        <taxon>Viridiplantae</taxon>
        <taxon>Streptophyta</taxon>
        <taxon>Embryophyta</taxon>
        <taxon>Tracheophyta</taxon>
        <taxon>Spermatophyta</taxon>
        <taxon>Magnoliopsida</taxon>
        <taxon>eudicotyledons</taxon>
        <taxon>Gunneridae</taxon>
        <taxon>Pentapetalae</taxon>
        <taxon>asterids</taxon>
        <taxon>lamiids</taxon>
        <taxon>Lamiales</taxon>
        <taxon>Pedaliaceae</taxon>
        <taxon>Sesamum</taxon>
    </lineage>
</organism>
<feature type="region of interest" description="Disordered" evidence="1">
    <location>
        <begin position="179"/>
        <end position="228"/>
    </location>
</feature>
<reference evidence="3" key="1">
    <citation type="submission" date="2020-06" db="EMBL/GenBank/DDBJ databases">
        <authorList>
            <person name="Li T."/>
            <person name="Hu X."/>
            <person name="Zhang T."/>
            <person name="Song X."/>
            <person name="Zhang H."/>
            <person name="Dai N."/>
            <person name="Sheng W."/>
            <person name="Hou X."/>
            <person name="Wei L."/>
        </authorList>
    </citation>
    <scope>NUCLEOTIDE SEQUENCE</scope>
    <source>
        <strain evidence="3">G01</strain>
        <tissue evidence="3">Leaf</tissue>
    </source>
</reference>
<gene>
    <name evidence="3" type="ORF">Sangu_2664400</name>
</gene>
<accession>A0AAW2J1N8</accession>
<proteinExistence type="predicted"/>
<dbReference type="EMBL" id="JACGWK010001455">
    <property type="protein sequence ID" value="KAL0288300.1"/>
    <property type="molecule type" value="Genomic_DNA"/>
</dbReference>
<evidence type="ECO:0000256" key="2">
    <source>
        <dbReference type="SAM" id="Phobius"/>
    </source>
</evidence>
<dbReference type="PANTHER" id="PTHR36318">
    <property type="entry name" value="OS06G0581300 PROTEIN"/>
    <property type="match status" value="1"/>
</dbReference>
<feature type="compositionally biased region" description="Basic and acidic residues" evidence="1">
    <location>
        <begin position="182"/>
        <end position="191"/>
    </location>
</feature>
<feature type="transmembrane region" description="Helical" evidence="2">
    <location>
        <begin position="64"/>
        <end position="89"/>
    </location>
</feature>
<evidence type="ECO:0000256" key="1">
    <source>
        <dbReference type="SAM" id="MobiDB-lite"/>
    </source>
</evidence>
<comment type="caution">
    <text evidence="3">The sequence shown here is derived from an EMBL/GenBank/DDBJ whole genome shotgun (WGS) entry which is preliminary data.</text>
</comment>
<keyword evidence="2" id="KW-0472">Membrane</keyword>